<dbReference type="GO" id="GO:0005829">
    <property type="term" value="C:cytosol"/>
    <property type="evidence" value="ECO:0007669"/>
    <property type="project" value="TreeGrafter"/>
</dbReference>
<dbReference type="Pfam" id="PF00027">
    <property type="entry name" value="cNMP_binding"/>
    <property type="match status" value="1"/>
</dbReference>
<dbReference type="InterPro" id="IPR036390">
    <property type="entry name" value="WH_DNA-bd_sf"/>
</dbReference>
<name>A0A858RPB1_9BACT</name>
<reference evidence="6 7" key="1">
    <citation type="submission" date="2020-04" db="EMBL/GenBank/DDBJ databases">
        <title>Luteolibacter sp. G-1-1-1 isolated from soil.</title>
        <authorList>
            <person name="Dahal R.H."/>
        </authorList>
    </citation>
    <scope>NUCLEOTIDE SEQUENCE [LARGE SCALE GENOMIC DNA]</scope>
    <source>
        <strain evidence="6 7">G-1-1-1</strain>
    </source>
</reference>
<dbReference type="InterPro" id="IPR012318">
    <property type="entry name" value="HTH_CRP"/>
</dbReference>
<feature type="domain" description="HTH crp-type" evidence="5">
    <location>
        <begin position="155"/>
        <end position="224"/>
    </location>
</feature>
<proteinExistence type="predicted"/>
<dbReference type="GO" id="GO:0003677">
    <property type="term" value="F:DNA binding"/>
    <property type="evidence" value="ECO:0007669"/>
    <property type="project" value="UniProtKB-KW"/>
</dbReference>
<evidence type="ECO:0000256" key="3">
    <source>
        <dbReference type="ARBA" id="ARBA00023163"/>
    </source>
</evidence>
<dbReference type="SMART" id="SM00419">
    <property type="entry name" value="HTH_CRP"/>
    <property type="match status" value="1"/>
</dbReference>
<dbReference type="Gene3D" id="2.60.120.10">
    <property type="entry name" value="Jelly Rolls"/>
    <property type="match status" value="1"/>
</dbReference>
<dbReference type="InterPro" id="IPR000595">
    <property type="entry name" value="cNMP-bd_dom"/>
</dbReference>
<dbReference type="PROSITE" id="PS51063">
    <property type="entry name" value="HTH_CRP_2"/>
    <property type="match status" value="1"/>
</dbReference>
<dbReference type="PANTHER" id="PTHR24567:SF74">
    <property type="entry name" value="HTH-TYPE TRANSCRIPTIONAL REGULATOR ARCR"/>
    <property type="match status" value="1"/>
</dbReference>
<dbReference type="Pfam" id="PF13545">
    <property type="entry name" value="HTH_Crp_2"/>
    <property type="match status" value="1"/>
</dbReference>
<dbReference type="CDD" id="cd00038">
    <property type="entry name" value="CAP_ED"/>
    <property type="match status" value="1"/>
</dbReference>
<evidence type="ECO:0000313" key="7">
    <source>
        <dbReference type="Proteomes" id="UP000501812"/>
    </source>
</evidence>
<feature type="domain" description="Cyclic nucleotide-binding" evidence="4">
    <location>
        <begin position="21"/>
        <end position="141"/>
    </location>
</feature>
<accession>A0A858RPB1</accession>
<dbReference type="InterPro" id="IPR050397">
    <property type="entry name" value="Env_Response_Regulators"/>
</dbReference>
<dbReference type="EMBL" id="CP051774">
    <property type="protein sequence ID" value="QJE97960.1"/>
    <property type="molecule type" value="Genomic_DNA"/>
</dbReference>
<dbReference type="KEGG" id="luo:HHL09_19940"/>
<dbReference type="Gene3D" id="1.10.10.10">
    <property type="entry name" value="Winged helix-like DNA-binding domain superfamily/Winged helix DNA-binding domain"/>
    <property type="match status" value="1"/>
</dbReference>
<organism evidence="6 7">
    <name type="scientific">Luteolibacter luteus</name>
    <dbReference type="NCBI Taxonomy" id="2728835"/>
    <lineage>
        <taxon>Bacteria</taxon>
        <taxon>Pseudomonadati</taxon>
        <taxon>Verrucomicrobiota</taxon>
        <taxon>Verrucomicrobiia</taxon>
        <taxon>Verrucomicrobiales</taxon>
        <taxon>Verrucomicrobiaceae</taxon>
        <taxon>Luteolibacter</taxon>
    </lineage>
</organism>
<gene>
    <name evidence="6" type="ORF">HHL09_19940</name>
</gene>
<sequence>MTSPDSIRIAALASELRRSSIFSGLSEADLTEIAGYSERKELAKGEILFREGDPVSGFYVVLKGLIKAYRVDEAGREQVIHLISEGESFAEPAVAGLPGYPAHTVALERSEVALIRGQPFLDHLRVRSELAIRMLASLSRHLHELVHTIESYRLRDAETRLLHWLVRRCPEGDGPAEIQLGTSKGVWASELGTRQETLSRLLAKLRKAGILTVKGRTLRIDDPLALRRMFEDSLRPGPDPA</sequence>
<keyword evidence="3" id="KW-0804">Transcription</keyword>
<dbReference type="PANTHER" id="PTHR24567">
    <property type="entry name" value="CRP FAMILY TRANSCRIPTIONAL REGULATORY PROTEIN"/>
    <property type="match status" value="1"/>
</dbReference>
<dbReference type="GO" id="GO:0003700">
    <property type="term" value="F:DNA-binding transcription factor activity"/>
    <property type="evidence" value="ECO:0007669"/>
    <property type="project" value="TreeGrafter"/>
</dbReference>
<dbReference type="SUPFAM" id="SSF46785">
    <property type="entry name" value="Winged helix' DNA-binding domain"/>
    <property type="match status" value="1"/>
</dbReference>
<dbReference type="InterPro" id="IPR018490">
    <property type="entry name" value="cNMP-bd_dom_sf"/>
</dbReference>
<evidence type="ECO:0000259" key="4">
    <source>
        <dbReference type="PROSITE" id="PS50042"/>
    </source>
</evidence>
<dbReference type="InterPro" id="IPR014710">
    <property type="entry name" value="RmlC-like_jellyroll"/>
</dbReference>
<dbReference type="RefSeq" id="WP_169456386.1">
    <property type="nucleotide sequence ID" value="NZ_CP051774.1"/>
</dbReference>
<evidence type="ECO:0000313" key="6">
    <source>
        <dbReference type="EMBL" id="QJE97960.1"/>
    </source>
</evidence>
<dbReference type="SMART" id="SM00100">
    <property type="entry name" value="cNMP"/>
    <property type="match status" value="1"/>
</dbReference>
<keyword evidence="1" id="KW-0805">Transcription regulation</keyword>
<dbReference type="AlphaFoldDB" id="A0A858RPB1"/>
<keyword evidence="7" id="KW-1185">Reference proteome</keyword>
<dbReference type="InterPro" id="IPR036388">
    <property type="entry name" value="WH-like_DNA-bd_sf"/>
</dbReference>
<evidence type="ECO:0000256" key="1">
    <source>
        <dbReference type="ARBA" id="ARBA00023015"/>
    </source>
</evidence>
<dbReference type="PROSITE" id="PS50042">
    <property type="entry name" value="CNMP_BINDING_3"/>
    <property type="match status" value="1"/>
</dbReference>
<protein>
    <submittedName>
        <fullName evidence="6">Crp/Fnr family transcriptional regulator</fullName>
    </submittedName>
</protein>
<keyword evidence="2" id="KW-0238">DNA-binding</keyword>
<evidence type="ECO:0000256" key="2">
    <source>
        <dbReference type="ARBA" id="ARBA00023125"/>
    </source>
</evidence>
<dbReference type="SUPFAM" id="SSF51206">
    <property type="entry name" value="cAMP-binding domain-like"/>
    <property type="match status" value="1"/>
</dbReference>
<dbReference type="Proteomes" id="UP000501812">
    <property type="component" value="Chromosome"/>
</dbReference>
<evidence type="ECO:0000259" key="5">
    <source>
        <dbReference type="PROSITE" id="PS51063"/>
    </source>
</evidence>